<name>A0A841LH36_9SPHN</name>
<protein>
    <recommendedName>
        <fullName evidence="3">Acyloxyacyl hydrolase</fullName>
    </recommendedName>
</protein>
<dbReference type="Gene3D" id="2.40.160.20">
    <property type="match status" value="1"/>
</dbReference>
<gene>
    <name evidence="1" type="ORF">FHS79_002702</name>
</gene>
<accession>A0A841LH36</accession>
<evidence type="ECO:0000313" key="1">
    <source>
        <dbReference type="EMBL" id="MBB6228512.1"/>
    </source>
</evidence>
<reference evidence="1 2" key="1">
    <citation type="submission" date="2020-08" db="EMBL/GenBank/DDBJ databases">
        <title>Genomic Encyclopedia of Type Strains, Phase IV (KMG-IV): sequencing the most valuable type-strain genomes for metagenomic binning, comparative biology and taxonomic classification.</title>
        <authorList>
            <person name="Goeker M."/>
        </authorList>
    </citation>
    <scope>NUCLEOTIDE SEQUENCE [LARGE SCALE GENOMIC DNA]</scope>
    <source>
        <strain evidence="1 2">DSM 102189</strain>
    </source>
</reference>
<sequence length="191" mass="20643">MPAAAQERPEIAIGLLDHGVRKPFRAAPPTGFDLYEGEEERGSVDVQLVYRTAPLGFALKPRLTARLQVNTEGGTNFASLGAEWRQHVLQGRVYGQIGIGLAVHDGYRFTPDPFAPGLALAEALRRLEIEATRTSFGSRVLFNPNLSVGVTLSERVAVEAAFEHFSHAALFSAQNPGINNIGLRLVVALGK</sequence>
<dbReference type="InterPro" id="IPR018550">
    <property type="entry name" value="Lipid-A_deacylase-rel"/>
</dbReference>
<keyword evidence="2" id="KW-1185">Reference proteome</keyword>
<comment type="caution">
    <text evidence="1">The sequence shown here is derived from an EMBL/GenBank/DDBJ whole genome shotgun (WGS) entry which is preliminary data.</text>
</comment>
<dbReference type="Pfam" id="PF09411">
    <property type="entry name" value="PagL"/>
    <property type="match status" value="1"/>
</dbReference>
<dbReference type="Proteomes" id="UP000538147">
    <property type="component" value="Unassembled WGS sequence"/>
</dbReference>
<evidence type="ECO:0008006" key="3">
    <source>
        <dbReference type="Google" id="ProtNLM"/>
    </source>
</evidence>
<proteinExistence type="predicted"/>
<evidence type="ECO:0000313" key="2">
    <source>
        <dbReference type="Proteomes" id="UP000538147"/>
    </source>
</evidence>
<dbReference type="AlphaFoldDB" id="A0A841LH36"/>
<dbReference type="RefSeq" id="WP_243453454.1">
    <property type="nucleotide sequence ID" value="NZ_BMOX01000048.1"/>
</dbReference>
<dbReference type="EMBL" id="JACIIV010000020">
    <property type="protein sequence ID" value="MBB6228512.1"/>
    <property type="molecule type" value="Genomic_DNA"/>
</dbReference>
<organism evidence="1 2">
    <name type="scientific">Polymorphobacter multimanifer</name>
    <dbReference type="NCBI Taxonomy" id="1070431"/>
    <lineage>
        <taxon>Bacteria</taxon>
        <taxon>Pseudomonadati</taxon>
        <taxon>Pseudomonadota</taxon>
        <taxon>Alphaproteobacteria</taxon>
        <taxon>Sphingomonadales</taxon>
        <taxon>Sphingosinicellaceae</taxon>
        <taxon>Polymorphobacter</taxon>
    </lineage>
</organism>